<evidence type="ECO:0000256" key="1">
    <source>
        <dbReference type="SAM" id="MobiDB-lite"/>
    </source>
</evidence>
<proteinExistence type="predicted"/>
<evidence type="ECO:0000313" key="3">
    <source>
        <dbReference type="Proteomes" id="UP001610446"/>
    </source>
</evidence>
<dbReference type="EMBL" id="JBFXLU010000062">
    <property type="protein sequence ID" value="KAL2846634.1"/>
    <property type="molecule type" value="Genomic_DNA"/>
</dbReference>
<dbReference type="Proteomes" id="UP001610446">
    <property type="component" value="Unassembled WGS sequence"/>
</dbReference>
<gene>
    <name evidence="2" type="ORF">BJY01DRAFT_213254</name>
</gene>
<organism evidence="2 3">
    <name type="scientific">Aspergillus pseudoustus</name>
    <dbReference type="NCBI Taxonomy" id="1810923"/>
    <lineage>
        <taxon>Eukaryota</taxon>
        <taxon>Fungi</taxon>
        <taxon>Dikarya</taxon>
        <taxon>Ascomycota</taxon>
        <taxon>Pezizomycotina</taxon>
        <taxon>Eurotiomycetes</taxon>
        <taxon>Eurotiomycetidae</taxon>
        <taxon>Eurotiales</taxon>
        <taxon>Aspergillaceae</taxon>
        <taxon>Aspergillus</taxon>
        <taxon>Aspergillus subgen. Nidulantes</taxon>
    </lineage>
</organism>
<keyword evidence="3" id="KW-1185">Reference proteome</keyword>
<comment type="caution">
    <text evidence="2">The sequence shown here is derived from an EMBL/GenBank/DDBJ whole genome shotgun (WGS) entry which is preliminary data.</text>
</comment>
<reference evidence="2 3" key="1">
    <citation type="submission" date="2024-07" db="EMBL/GenBank/DDBJ databases">
        <title>Section-level genome sequencing and comparative genomics of Aspergillus sections Usti and Cavernicolus.</title>
        <authorList>
            <consortium name="Lawrence Berkeley National Laboratory"/>
            <person name="Nybo J.L."/>
            <person name="Vesth T.C."/>
            <person name="Theobald S."/>
            <person name="Frisvad J.C."/>
            <person name="Larsen T.O."/>
            <person name="Kjaerboelling I."/>
            <person name="Rothschild-Mancinelli K."/>
            <person name="Lyhne E.K."/>
            <person name="Kogle M.E."/>
            <person name="Barry K."/>
            <person name="Clum A."/>
            <person name="Na H."/>
            <person name="Ledsgaard L."/>
            <person name="Lin J."/>
            <person name="Lipzen A."/>
            <person name="Kuo A."/>
            <person name="Riley R."/>
            <person name="Mondo S."/>
            <person name="Labutti K."/>
            <person name="Haridas S."/>
            <person name="Pangalinan J."/>
            <person name="Salamov A.A."/>
            <person name="Simmons B.A."/>
            <person name="Magnuson J.K."/>
            <person name="Chen J."/>
            <person name="Drula E."/>
            <person name="Henrissat B."/>
            <person name="Wiebenga A."/>
            <person name="Lubbers R.J."/>
            <person name="Gomes A.C."/>
            <person name="Makela M.R."/>
            <person name="Stajich J."/>
            <person name="Grigoriev I.V."/>
            <person name="Mortensen U.H."/>
            <person name="De Vries R.P."/>
            <person name="Baker S.E."/>
            <person name="Andersen M.R."/>
        </authorList>
    </citation>
    <scope>NUCLEOTIDE SEQUENCE [LARGE SCALE GENOMIC DNA]</scope>
    <source>
        <strain evidence="2 3">CBS 123904</strain>
    </source>
</reference>
<accession>A0ABR4K338</accession>
<protein>
    <submittedName>
        <fullName evidence="2">Uncharacterized protein</fullName>
    </submittedName>
</protein>
<name>A0ABR4K338_9EURO</name>
<sequence>MPRFGGEGNISLPGTSYLLGPCRSEEAERGLHSPGPRRTEPALPGTVHCIRPKRTTGIMT</sequence>
<feature type="region of interest" description="Disordered" evidence="1">
    <location>
        <begin position="1"/>
        <end position="60"/>
    </location>
</feature>
<evidence type="ECO:0000313" key="2">
    <source>
        <dbReference type="EMBL" id="KAL2846634.1"/>
    </source>
</evidence>